<gene>
    <name evidence="2" type="ORF">MGMO_154c00050</name>
</gene>
<dbReference type="EMBL" id="AYLO01000141">
    <property type="protein sequence ID" value="ESS68007.1"/>
    <property type="molecule type" value="Genomic_DNA"/>
</dbReference>
<feature type="compositionally biased region" description="Basic and acidic residues" evidence="1">
    <location>
        <begin position="8"/>
        <end position="20"/>
    </location>
</feature>
<feature type="region of interest" description="Disordered" evidence="1">
    <location>
        <begin position="1"/>
        <end position="21"/>
    </location>
</feature>
<evidence type="ECO:0000313" key="2">
    <source>
        <dbReference type="EMBL" id="ESS68007.1"/>
    </source>
</evidence>
<dbReference type="STRING" id="1116472.MGMO_154c00050"/>
<accession>V5BPB4</accession>
<reference evidence="2 3" key="1">
    <citation type="journal article" date="2013" name="Genome Announc.">
        <title>Draft Genome Sequence of the Methanotrophic Gammaproteobacterium Methyloglobulus morosus DSM 22980 Strain KoM1.</title>
        <authorList>
            <person name="Poehlein A."/>
            <person name="Deutzmann J.S."/>
            <person name="Daniel R."/>
            <person name="Simeonova D.D."/>
        </authorList>
    </citation>
    <scope>NUCLEOTIDE SEQUENCE [LARGE SCALE GENOMIC DNA]</scope>
    <source>
        <strain evidence="2 3">KoM1</strain>
    </source>
</reference>
<name>V5BPB4_9GAMM</name>
<evidence type="ECO:0000256" key="1">
    <source>
        <dbReference type="SAM" id="MobiDB-lite"/>
    </source>
</evidence>
<comment type="caution">
    <text evidence="2">The sequence shown here is derived from an EMBL/GenBank/DDBJ whole genome shotgun (WGS) entry which is preliminary data.</text>
</comment>
<dbReference type="AlphaFoldDB" id="V5BPB4"/>
<evidence type="ECO:0000313" key="3">
    <source>
        <dbReference type="Proteomes" id="UP000017842"/>
    </source>
</evidence>
<dbReference type="Proteomes" id="UP000017842">
    <property type="component" value="Unassembled WGS sequence"/>
</dbReference>
<organism evidence="2 3">
    <name type="scientific">Methyloglobulus morosus KoM1</name>
    <dbReference type="NCBI Taxonomy" id="1116472"/>
    <lineage>
        <taxon>Bacteria</taxon>
        <taxon>Pseudomonadati</taxon>
        <taxon>Pseudomonadota</taxon>
        <taxon>Gammaproteobacteria</taxon>
        <taxon>Methylococcales</taxon>
        <taxon>Methylococcaceae</taxon>
        <taxon>Methyloglobulus</taxon>
    </lineage>
</organism>
<keyword evidence="3" id="KW-1185">Reference proteome</keyword>
<proteinExistence type="predicted"/>
<sequence length="39" mass="4565">MQTMVRQAHHERNWQDRPKQSDGLLLTEPFVLGASKMLD</sequence>
<protein>
    <submittedName>
        <fullName evidence="2">Uncharacterized protein</fullName>
    </submittedName>
</protein>